<feature type="transmembrane region" description="Helical" evidence="8">
    <location>
        <begin position="305"/>
        <end position="322"/>
    </location>
</feature>
<evidence type="ECO:0000256" key="3">
    <source>
        <dbReference type="ARBA" id="ARBA00022448"/>
    </source>
</evidence>
<dbReference type="PIRSF" id="PIRSF002808">
    <property type="entry name" value="Hexose_phosphate_transp"/>
    <property type="match status" value="1"/>
</dbReference>
<dbReference type="AlphaFoldDB" id="A0A9W6TA03"/>
<keyword evidence="7 8" id="KW-0472">Membrane</keyword>
<dbReference type="InterPro" id="IPR000849">
    <property type="entry name" value="Sugar_P_transporter"/>
</dbReference>
<keyword evidence="5 8" id="KW-0812">Transmembrane</keyword>
<dbReference type="Pfam" id="PF07690">
    <property type="entry name" value="MFS_1"/>
    <property type="match status" value="1"/>
</dbReference>
<feature type="transmembrane region" description="Helical" evidence="8">
    <location>
        <begin position="127"/>
        <end position="145"/>
    </location>
</feature>
<comment type="caution">
    <text evidence="10">The sequence shown here is derived from an EMBL/GenBank/DDBJ whole genome shotgun (WGS) entry which is preliminary data.</text>
</comment>
<evidence type="ECO:0000256" key="5">
    <source>
        <dbReference type="ARBA" id="ARBA00022692"/>
    </source>
</evidence>
<dbReference type="PROSITE" id="PS50850">
    <property type="entry name" value="MFS"/>
    <property type="match status" value="1"/>
</dbReference>
<comment type="similarity">
    <text evidence="2">Belongs to the major facilitator superfamily. Organophosphate:Pi antiporter (OPA) (TC 2.A.1.4) family.</text>
</comment>
<dbReference type="GO" id="GO:0005789">
    <property type="term" value="C:endoplasmic reticulum membrane"/>
    <property type="evidence" value="ECO:0007669"/>
    <property type="project" value="TreeGrafter"/>
</dbReference>
<dbReference type="InterPro" id="IPR011701">
    <property type="entry name" value="MFS"/>
</dbReference>
<dbReference type="PANTHER" id="PTHR43184:SF12">
    <property type="entry name" value="SUGAR PHOSPHATE EXCHANGER 3"/>
    <property type="match status" value="1"/>
</dbReference>
<dbReference type="Gene3D" id="1.20.1250.20">
    <property type="entry name" value="MFS general substrate transporter like domains"/>
    <property type="match status" value="2"/>
</dbReference>
<evidence type="ECO:0000259" key="9">
    <source>
        <dbReference type="PROSITE" id="PS50850"/>
    </source>
</evidence>
<feature type="transmembrane region" description="Helical" evidence="8">
    <location>
        <begin position="390"/>
        <end position="411"/>
    </location>
</feature>
<dbReference type="InterPro" id="IPR036259">
    <property type="entry name" value="MFS_trans_sf"/>
</dbReference>
<sequence>MGIAYAAFYMARYNVAAGNVSSVRHQLGFSSVYMGWVLSAGSWAYAISAPFTGQITDRIGGRNGMIVACVGSALCNLALGMIFLSNGSRAVKQVLFVVFYAANVLMQGFGTSAVVKINAAWYVASERGIFAGVFNVMLTSGYYLSLGTGSSIIESLGWAYVFVIPGGALLVMSVIILSFVKSSPAETNHFSADELPTFSAQIEPQCMSCGDGIEEEALTPKQQMKQLLKNYTFLGYLAALFFLCWARDGFLNWFLSYFDDVRSEPLSSSDTAIIGGAWTIGGFVGGILCGWISDAVFNSNRVKPIFIFSLLQAIVLGVIYFVSPTCSVVALGALTFLSSVFILGNYTLLSYTVPTDLPQDIAAGATGIMHAVGYFSTGLSSAIMGNVIFGAGYIVWAVSLMVASVLSGVFVKLGSHFSKNQKLESRHQPAAITPMTDASDELSTCSVSFEGDFIMVESPKPAPTRADSPSV</sequence>
<dbReference type="PANTHER" id="PTHR43184">
    <property type="entry name" value="MAJOR FACILITATOR SUPERFAMILY TRANSPORTER 16, ISOFORM B"/>
    <property type="match status" value="1"/>
</dbReference>
<keyword evidence="4" id="KW-0762">Sugar transport</keyword>
<keyword evidence="6 8" id="KW-1133">Transmembrane helix</keyword>
<evidence type="ECO:0000256" key="6">
    <source>
        <dbReference type="ARBA" id="ARBA00022989"/>
    </source>
</evidence>
<organism evidence="10 11">
    <name type="scientific">Phytophthora lilii</name>
    <dbReference type="NCBI Taxonomy" id="2077276"/>
    <lineage>
        <taxon>Eukaryota</taxon>
        <taxon>Sar</taxon>
        <taxon>Stramenopiles</taxon>
        <taxon>Oomycota</taxon>
        <taxon>Peronosporomycetes</taxon>
        <taxon>Peronosporales</taxon>
        <taxon>Peronosporaceae</taxon>
        <taxon>Phytophthora</taxon>
    </lineage>
</organism>
<feature type="transmembrane region" description="Helical" evidence="8">
    <location>
        <begin position="328"/>
        <end position="349"/>
    </location>
</feature>
<evidence type="ECO:0000313" key="10">
    <source>
        <dbReference type="EMBL" id="GMF09308.1"/>
    </source>
</evidence>
<dbReference type="SUPFAM" id="SSF103473">
    <property type="entry name" value="MFS general substrate transporter"/>
    <property type="match status" value="1"/>
</dbReference>
<feature type="transmembrane region" description="Helical" evidence="8">
    <location>
        <begin position="271"/>
        <end position="293"/>
    </location>
</feature>
<feature type="transmembrane region" description="Helical" evidence="8">
    <location>
        <begin position="33"/>
        <end position="53"/>
    </location>
</feature>
<evidence type="ECO:0000256" key="8">
    <source>
        <dbReference type="SAM" id="Phobius"/>
    </source>
</evidence>
<proteinExistence type="inferred from homology"/>
<evidence type="ECO:0000313" key="11">
    <source>
        <dbReference type="Proteomes" id="UP001165083"/>
    </source>
</evidence>
<evidence type="ECO:0000256" key="1">
    <source>
        <dbReference type="ARBA" id="ARBA00004141"/>
    </source>
</evidence>
<feature type="transmembrane region" description="Helical" evidence="8">
    <location>
        <begin position="157"/>
        <end position="180"/>
    </location>
</feature>
<feature type="transmembrane region" description="Helical" evidence="8">
    <location>
        <begin position="231"/>
        <end position="251"/>
    </location>
</feature>
<evidence type="ECO:0000256" key="2">
    <source>
        <dbReference type="ARBA" id="ARBA00009598"/>
    </source>
</evidence>
<gene>
    <name evidence="10" type="ORF">Plil01_000022200</name>
</gene>
<comment type="subcellular location">
    <subcellularLocation>
        <location evidence="1">Membrane</location>
        <topology evidence="1">Multi-pass membrane protein</topology>
    </subcellularLocation>
</comment>
<dbReference type="InterPro" id="IPR020846">
    <property type="entry name" value="MFS_dom"/>
</dbReference>
<evidence type="ECO:0000256" key="7">
    <source>
        <dbReference type="ARBA" id="ARBA00023136"/>
    </source>
</evidence>
<dbReference type="OrthoDB" id="3639251at2759"/>
<keyword evidence="11" id="KW-1185">Reference proteome</keyword>
<feature type="transmembrane region" description="Helical" evidence="8">
    <location>
        <begin position="96"/>
        <end position="115"/>
    </location>
</feature>
<keyword evidence="3" id="KW-0813">Transport</keyword>
<feature type="transmembrane region" description="Helical" evidence="8">
    <location>
        <begin position="361"/>
        <end position="384"/>
    </location>
</feature>
<dbReference type="EMBL" id="BSXW01000008">
    <property type="protein sequence ID" value="GMF09308.1"/>
    <property type="molecule type" value="Genomic_DNA"/>
</dbReference>
<evidence type="ECO:0000256" key="4">
    <source>
        <dbReference type="ARBA" id="ARBA00022597"/>
    </source>
</evidence>
<feature type="domain" description="Major facilitator superfamily (MFS) profile" evidence="9">
    <location>
        <begin position="1"/>
        <end position="415"/>
    </location>
</feature>
<reference evidence="10" key="1">
    <citation type="submission" date="2023-04" db="EMBL/GenBank/DDBJ databases">
        <title>Phytophthora lilii NBRC 32176.</title>
        <authorList>
            <person name="Ichikawa N."/>
            <person name="Sato H."/>
            <person name="Tonouchi N."/>
        </authorList>
    </citation>
    <scope>NUCLEOTIDE SEQUENCE</scope>
    <source>
        <strain evidence="10">NBRC 32176</strain>
    </source>
</reference>
<accession>A0A9W6TA03</accession>
<protein>
    <submittedName>
        <fullName evidence="10">Unnamed protein product</fullName>
    </submittedName>
</protein>
<dbReference type="GO" id="GO:0022857">
    <property type="term" value="F:transmembrane transporter activity"/>
    <property type="evidence" value="ECO:0007669"/>
    <property type="project" value="InterPro"/>
</dbReference>
<feature type="transmembrane region" description="Helical" evidence="8">
    <location>
        <begin position="65"/>
        <end position="84"/>
    </location>
</feature>
<name>A0A9W6TA03_9STRA</name>
<dbReference type="Proteomes" id="UP001165083">
    <property type="component" value="Unassembled WGS sequence"/>
</dbReference>